<evidence type="ECO:0000256" key="1">
    <source>
        <dbReference type="ARBA" id="ARBA00004127"/>
    </source>
</evidence>
<evidence type="ECO:0008006" key="8">
    <source>
        <dbReference type="Google" id="ProtNLM"/>
    </source>
</evidence>
<evidence type="ECO:0000256" key="4">
    <source>
        <dbReference type="ARBA" id="ARBA00023136"/>
    </source>
</evidence>
<feature type="transmembrane region" description="Helical" evidence="5">
    <location>
        <begin position="20"/>
        <end position="40"/>
    </location>
</feature>
<gene>
    <name evidence="6" type="ORF">A3A01_00480</name>
</gene>
<keyword evidence="3 5" id="KW-1133">Transmembrane helix</keyword>
<keyword evidence="2 5" id="KW-0812">Transmembrane</keyword>
<dbReference type="AlphaFoldDB" id="A0A1F6WVC7"/>
<protein>
    <recommendedName>
        <fullName evidence="8">Steroid 5-alpha reductase C-terminal domain-containing protein</fullName>
    </recommendedName>
</protein>
<accession>A0A1F6WVC7</accession>
<evidence type="ECO:0000256" key="3">
    <source>
        <dbReference type="ARBA" id="ARBA00022989"/>
    </source>
</evidence>
<comment type="subcellular location">
    <subcellularLocation>
        <location evidence="1">Endomembrane system</location>
        <topology evidence="1">Multi-pass membrane protein</topology>
    </subcellularLocation>
</comment>
<feature type="transmembrane region" description="Helical" evidence="5">
    <location>
        <begin position="52"/>
        <end position="70"/>
    </location>
</feature>
<dbReference type="Pfam" id="PF04191">
    <property type="entry name" value="PEMT"/>
    <property type="match status" value="1"/>
</dbReference>
<feature type="transmembrane region" description="Helical" evidence="5">
    <location>
        <begin position="99"/>
        <end position="127"/>
    </location>
</feature>
<keyword evidence="4 5" id="KW-0472">Membrane</keyword>
<evidence type="ECO:0000313" key="7">
    <source>
        <dbReference type="Proteomes" id="UP000179352"/>
    </source>
</evidence>
<dbReference type="Proteomes" id="UP000179352">
    <property type="component" value="Unassembled WGS sequence"/>
</dbReference>
<dbReference type="EMBL" id="MFUU01000017">
    <property type="protein sequence ID" value="OGI85827.1"/>
    <property type="molecule type" value="Genomic_DNA"/>
</dbReference>
<name>A0A1F6WVC7_9BACT</name>
<proteinExistence type="predicted"/>
<organism evidence="6 7">
    <name type="scientific">Candidatus Nomurabacteria bacterium RIFCSPLOWO2_01_FULL_39_17</name>
    <dbReference type="NCBI Taxonomy" id="1801770"/>
    <lineage>
        <taxon>Bacteria</taxon>
        <taxon>Candidatus Nomuraibacteriota</taxon>
    </lineage>
</organism>
<evidence type="ECO:0000256" key="5">
    <source>
        <dbReference type="SAM" id="Phobius"/>
    </source>
</evidence>
<sequence length="157" mass="18408">MELQDKNISLKNNKVHHVLAYSYFSFFLLFLVGVFLDIFFPIKIFQGSSIKFFGLIFLFLASILVLWAQMTSRNLNKENLTKDTFYRGPYCFTRSPTHWGLFLLTLGFGFVANAGFVVLCTIISFFITKFIFLKREEDILARKYGAPYLEYKKKIKF</sequence>
<dbReference type="STRING" id="1801770.A3A01_00480"/>
<dbReference type="Gene3D" id="1.20.120.1630">
    <property type="match status" value="1"/>
</dbReference>
<comment type="caution">
    <text evidence="6">The sequence shown here is derived from an EMBL/GenBank/DDBJ whole genome shotgun (WGS) entry which is preliminary data.</text>
</comment>
<dbReference type="InterPro" id="IPR007318">
    <property type="entry name" value="Phopholipid_MeTrfase"/>
</dbReference>
<evidence type="ECO:0000256" key="2">
    <source>
        <dbReference type="ARBA" id="ARBA00022692"/>
    </source>
</evidence>
<dbReference type="GO" id="GO:0012505">
    <property type="term" value="C:endomembrane system"/>
    <property type="evidence" value="ECO:0007669"/>
    <property type="project" value="UniProtKB-SubCell"/>
</dbReference>
<evidence type="ECO:0000313" key="6">
    <source>
        <dbReference type="EMBL" id="OGI85827.1"/>
    </source>
</evidence>
<reference evidence="6 7" key="1">
    <citation type="journal article" date="2016" name="Nat. Commun.">
        <title>Thousands of microbial genomes shed light on interconnected biogeochemical processes in an aquifer system.</title>
        <authorList>
            <person name="Anantharaman K."/>
            <person name="Brown C.T."/>
            <person name="Hug L.A."/>
            <person name="Sharon I."/>
            <person name="Castelle C.J."/>
            <person name="Probst A.J."/>
            <person name="Thomas B.C."/>
            <person name="Singh A."/>
            <person name="Wilkins M.J."/>
            <person name="Karaoz U."/>
            <person name="Brodie E.L."/>
            <person name="Williams K.H."/>
            <person name="Hubbard S.S."/>
            <person name="Banfield J.F."/>
        </authorList>
    </citation>
    <scope>NUCLEOTIDE SEQUENCE [LARGE SCALE GENOMIC DNA]</scope>
</reference>